<dbReference type="PROSITE" id="PS00134">
    <property type="entry name" value="TRYPSIN_HIS"/>
    <property type="match status" value="1"/>
</dbReference>
<dbReference type="InParanoid" id="A0A482X809"/>
<evidence type="ECO:0000259" key="2">
    <source>
        <dbReference type="PROSITE" id="PS50240"/>
    </source>
</evidence>
<proteinExistence type="predicted"/>
<dbReference type="InterPro" id="IPR043504">
    <property type="entry name" value="Peptidase_S1_PA_chymotrypsin"/>
</dbReference>
<dbReference type="Gene3D" id="2.40.10.10">
    <property type="entry name" value="Trypsin-like serine proteases"/>
    <property type="match status" value="1"/>
</dbReference>
<dbReference type="OrthoDB" id="6628837at2759"/>
<evidence type="ECO:0000313" key="3">
    <source>
        <dbReference type="EMBL" id="RZF41608.1"/>
    </source>
</evidence>
<dbReference type="InterPro" id="IPR001254">
    <property type="entry name" value="Trypsin_dom"/>
</dbReference>
<accession>A0A482X809</accession>
<dbReference type="SUPFAM" id="SSF50494">
    <property type="entry name" value="Trypsin-like serine proteases"/>
    <property type="match status" value="1"/>
</dbReference>
<name>A0A482X809_LAOST</name>
<dbReference type="PANTHER" id="PTHR24260:SF136">
    <property type="entry name" value="GH08193P-RELATED"/>
    <property type="match status" value="1"/>
</dbReference>
<dbReference type="STRING" id="195883.A0A482X809"/>
<sequence length="265" mass="29630">MFFRGVCKMMHHCPELTRGMPFGRPPITCGKTFDGQPIVCCPKHWMPTGGNTRPHFNMNPMFPMIPYFNMNPVNPPFNINPFINMNPSSNNWKNPPQKGLEQTTTQTPKIPVEKEMINERVDSNPEINTEDEEPETSKDRRDSKPISAKKCEKYNDIVRGNIGKCPDVKIFVVGGVEAASKEAPFMALIGYGDKNSLEWRCGGSLISPRFVLSAAHCNTSPSGSPRVARLGDLDISRADDDAQPVDYDIEEFINHPGYKAGEYPP</sequence>
<feature type="compositionally biased region" description="Basic and acidic residues" evidence="1">
    <location>
        <begin position="135"/>
        <end position="147"/>
    </location>
</feature>
<organism evidence="3 4">
    <name type="scientific">Laodelphax striatellus</name>
    <name type="common">Small brown planthopper</name>
    <name type="synonym">Delphax striatella</name>
    <dbReference type="NCBI Taxonomy" id="195883"/>
    <lineage>
        <taxon>Eukaryota</taxon>
        <taxon>Metazoa</taxon>
        <taxon>Ecdysozoa</taxon>
        <taxon>Arthropoda</taxon>
        <taxon>Hexapoda</taxon>
        <taxon>Insecta</taxon>
        <taxon>Pterygota</taxon>
        <taxon>Neoptera</taxon>
        <taxon>Paraneoptera</taxon>
        <taxon>Hemiptera</taxon>
        <taxon>Auchenorrhyncha</taxon>
        <taxon>Fulgoroidea</taxon>
        <taxon>Delphacidae</taxon>
        <taxon>Criomorphinae</taxon>
        <taxon>Laodelphax</taxon>
    </lineage>
</organism>
<evidence type="ECO:0000313" key="4">
    <source>
        <dbReference type="Proteomes" id="UP000291343"/>
    </source>
</evidence>
<protein>
    <recommendedName>
        <fullName evidence="2">Peptidase S1 domain-containing protein</fullName>
    </recommendedName>
</protein>
<reference evidence="3 4" key="1">
    <citation type="journal article" date="2017" name="Gigascience">
        <title>Genome sequence of the small brown planthopper, Laodelphax striatellus.</title>
        <authorList>
            <person name="Zhu J."/>
            <person name="Jiang F."/>
            <person name="Wang X."/>
            <person name="Yang P."/>
            <person name="Bao Y."/>
            <person name="Zhao W."/>
            <person name="Wang W."/>
            <person name="Lu H."/>
            <person name="Wang Q."/>
            <person name="Cui N."/>
            <person name="Li J."/>
            <person name="Chen X."/>
            <person name="Luo L."/>
            <person name="Yu J."/>
            <person name="Kang L."/>
            <person name="Cui F."/>
        </authorList>
    </citation>
    <scope>NUCLEOTIDE SEQUENCE [LARGE SCALE GENOMIC DNA]</scope>
    <source>
        <strain evidence="3">Lst14</strain>
    </source>
</reference>
<feature type="region of interest" description="Disordered" evidence="1">
    <location>
        <begin position="88"/>
        <end position="147"/>
    </location>
</feature>
<dbReference type="InterPro" id="IPR051333">
    <property type="entry name" value="CLIP_Serine_Protease"/>
</dbReference>
<gene>
    <name evidence="3" type="ORF">LSTR_LSTR000322</name>
</gene>
<dbReference type="PROSITE" id="PS50240">
    <property type="entry name" value="TRYPSIN_DOM"/>
    <property type="match status" value="1"/>
</dbReference>
<dbReference type="InterPro" id="IPR018114">
    <property type="entry name" value="TRYPSIN_HIS"/>
</dbReference>
<dbReference type="PANTHER" id="PTHR24260">
    <property type="match status" value="1"/>
</dbReference>
<feature type="domain" description="Peptidase S1" evidence="2">
    <location>
        <begin position="172"/>
        <end position="265"/>
    </location>
</feature>
<dbReference type="GO" id="GO:0006508">
    <property type="term" value="P:proteolysis"/>
    <property type="evidence" value="ECO:0007669"/>
    <property type="project" value="InterPro"/>
</dbReference>
<evidence type="ECO:0000256" key="1">
    <source>
        <dbReference type="SAM" id="MobiDB-lite"/>
    </source>
</evidence>
<dbReference type="AlphaFoldDB" id="A0A482X809"/>
<dbReference type="EMBL" id="QKKF02016774">
    <property type="protein sequence ID" value="RZF41608.1"/>
    <property type="molecule type" value="Genomic_DNA"/>
</dbReference>
<dbReference type="Proteomes" id="UP000291343">
    <property type="component" value="Unassembled WGS sequence"/>
</dbReference>
<comment type="caution">
    <text evidence="3">The sequence shown here is derived from an EMBL/GenBank/DDBJ whole genome shotgun (WGS) entry which is preliminary data.</text>
</comment>
<keyword evidence="4" id="KW-1185">Reference proteome</keyword>
<dbReference type="GO" id="GO:0004252">
    <property type="term" value="F:serine-type endopeptidase activity"/>
    <property type="evidence" value="ECO:0007669"/>
    <property type="project" value="InterPro"/>
</dbReference>
<dbReference type="InterPro" id="IPR009003">
    <property type="entry name" value="Peptidase_S1_PA"/>
</dbReference>
<dbReference type="Pfam" id="PF00089">
    <property type="entry name" value="Trypsin"/>
    <property type="match status" value="1"/>
</dbReference>
<feature type="compositionally biased region" description="Basic and acidic residues" evidence="1">
    <location>
        <begin position="111"/>
        <end position="123"/>
    </location>
</feature>